<feature type="domain" description="MPN" evidence="10">
    <location>
        <begin position="255"/>
        <end position="405"/>
    </location>
</feature>
<evidence type="ECO:0000256" key="9">
    <source>
        <dbReference type="SAM" id="MobiDB-lite"/>
    </source>
</evidence>
<dbReference type="InParanoid" id="G4THW9"/>
<dbReference type="Pfam" id="PF11543">
    <property type="entry name" value="UN_NPL4"/>
    <property type="match status" value="1"/>
</dbReference>
<dbReference type="EMBL" id="CAFZ01000099">
    <property type="protein sequence ID" value="CCA70917.1"/>
    <property type="molecule type" value="Genomic_DNA"/>
</dbReference>
<dbReference type="Pfam" id="PF05021">
    <property type="entry name" value="NPL4"/>
    <property type="match status" value="1"/>
</dbReference>
<evidence type="ECO:0000256" key="3">
    <source>
        <dbReference type="ARBA" id="ARBA00011025"/>
    </source>
</evidence>
<feature type="compositionally biased region" description="Polar residues" evidence="9">
    <location>
        <begin position="621"/>
        <end position="630"/>
    </location>
</feature>
<evidence type="ECO:0000256" key="4">
    <source>
        <dbReference type="ARBA" id="ARBA00019709"/>
    </source>
</evidence>
<dbReference type="HOGENOM" id="CLU_017172_1_0_1"/>
<accession>G4THW9</accession>
<evidence type="ECO:0000313" key="12">
    <source>
        <dbReference type="Proteomes" id="UP000007148"/>
    </source>
</evidence>
<evidence type="ECO:0000256" key="8">
    <source>
        <dbReference type="ARBA" id="ARBA00024703"/>
    </source>
</evidence>
<evidence type="ECO:0000256" key="6">
    <source>
        <dbReference type="ARBA" id="ARBA00022771"/>
    </source>
</evidence>
<protein>
    <recommendedName>
        <fullName evidence="4">Nuclear protein localization protein 4</fullName>
    </recommendedName>
</protein>
<gene>
    <name evidence="11" type="ORF">PIIN_04853</name>
</gene>
<sequence length="700" mass="77739">MTRRHSQLDLRVYIVRIRSKDGMFRFDLQPTADAGELAAKILEITKNADPSSITLSDKPNGAEQQLSGLVGYTLQALNIKHGDLLYLKYKTYDEQGPTGQSATTTAASTSNASDDKAEPKRPWELVNEEPVDVYWRSRDGKIPRKRDAKFCKHGDKGMCDYCMPLEPYDAGYHKDKAIKHLSFHAHLRKLQPAQGSTLASSSSTANLPPLQPESYSVKVPCPTASHPSFPQGICTTCQPAAITLQPQTFRMVDHVEFASKEVVDRFIDGWRKTGVQRFGFLIGRYEPYAEVPMGIKAVVEAIHEPPQHGDPDGLTVALPWEDEKRIKELGSWCYLDEEMKKNGKGPIEVLGQIFTDLTAQPDDRSKLVYKRHPQSFYMSSLEVIFAAKMQAAHPTVTRGSRTGEYGSRFVTAIVTGTEEGGVDIQSFQVSEQAVAMVQADMITASRNPQVIIVQKETEGRYIPEVFYRSKNQYGIEVKESAKPTFPVDFLLVNITHGFPLQPSPLFRSPKGFPIENRHGIEEQTTDKLLAEINQIDAASVVASPIDSSFEARRAREKVAKWLSDWHLLAYWNQVEIIGREDIKAIAKVATSPNFEEATVLDPLLERDGWQTLTAVAVESAPSKSRNTGSLSRPMDNDGFEEIPPELLEEMGMDVDSGSRPRSRLDTGPGASTSSGTKMCPHCTFENDASARDCEVCGLPL</sequence>
<dbReference type="GO" id="GO:0043130">
    <property type="term" value="F:ubiquitin binding"/>
    <property type="evidence" value="ECO:0007669"/>
    <property type="project" value="TreeGrafter"/>
</dbReference>
<keyword evidence="7" id="KW-0862">Zinc</keyword>
<dbReference type="Proteomes" id="UP000007148">
    <property type="component" value="Unassembled WGS sequence"/>
</dbReference>
<dbReference type="GO" id="GO:0048471">
    <property type="term" value="C:perinuclear region of cytoplasm"/>
    <property type="evidence" value="ECO:0007669"/>
    <property type="project" value="UniProtKB-SubCell"/>
</dbReference>
<evidence type="ECO:0000256" key="2">
    <source>
        <dbReference type="ARBA" id="ARBA00004556"/>
    </source>
</evidence>
<dbReference type="InterPro" id="IPR024682">
    <property type="entry name" value="Npl4_Ub-like_dom"/>
</dbReference>
<dbReference type="PIRSF" id="PIRSF010052">
    <property type="entry name" value="Polyub_prc_Npl4"/>
    <property type="match status" value="1"/>
</dbReference>
<dbReference type="PROSITE" id="PS50249">
    <property type="entry name" value="MPN"/>
    <property type="match status" value="1"/>
</dbReference>
<evidence type="ECO:0000256" key="5">
    <source>
        <dbReference type="ARBA" id="ARBA00022723"/>
    </source>
</evidence>
<dbReference type="SMART" id="SM00547">
    <property type="entry name" value="ZnF_RBZ"/>
    <property type="match status" value="1"/>
</dbReference>
<reference evidence="11 12" key="1">
    <citation type="journal article" date="2011" name="PLoS Pathog.">
        <title>Endophytic Life Strategies Decoded by Genome and Transcriptome Analyses of the Mutualistic Root Symbiont Piriformospora indica.</title>
        <authorList>
            <person name="Zuccaro A."/>
            <person name="Lahrmann U."/>
            <person name="Guldener U."/>
            <person name="Langen G."/>
            <person name="Pfiffi S."/>
            <person name="Biedenkopf D."/>
            <person name="Wong P."/>
            <person name="Samans B."/>
            <person name="Grimm C."/>
            <person name="Basiewicz M."/>
            <person name="Murat C."/>
            <person name="Martin F."/>
            <person name="Kogel K.H."/>
        </authorList>
    </citation>
    <scope>NUCLEOTIDE SEQUENCE [LARGE SCALE GENOMIC DNA]</scope>
    <source>
        <strain evidence="11 12">DSM 11827</strain>
    </source>
</reference>
<evidence type="ECO:0000313" key="11">
    <source>
        <dbReference type="EMBL" id="CCA70917.1"/>
    </source>
</evidence>
<dbReference type="InterPro" id="IPR007717">
    <property type="entry name" value="NPL4_C"/>
</dbReference>
<dbReference type="STRING" id="1109443.G4THW9"/>
<comment type="caution">
    <text evidence="11">The sequence shown here is derived from an EMBL/GenBank/DDBJ whole genome shotgun (WGS) entry which is preliminary data.</text>
</comment>
<dbReference type="SUPFAM" id="SSF54236">
    <property type="entry name" value="Ubiquitin-like"/>
    <property type="match status" value="1"/>
</dbReference>
<dbReference type="Pfam" id="PF05020">
    <property type="entry name" value="zf-NPL4"/>
    <property type="match status" value="1"/>
</dbReference>
<feature type="compositionally biased region" description="Acidic residues" evidence="9">
    <location>
        <begin position="637"/>
        <end position="652"/>
    </location>
</feature>
<keyword evidence="5" id="KW-0479">Metal-binding</keyword>
<dbReference type="GO" id="GO:0008270">
    <property type="term" value="F:zinc ion binding"/>
    <property type="evidence" value="ECO:0007669"/>
    <property type="project" value="UniProtKB-KW"/>
</dbReference>
<dbReference type="Gene3D" id="3.10.20.90">
    <property type="entry name" value="Phosphatidylinositol 3-kinase Catalytic Subunit, Chain A, domain 1"/>
    <property type="match status" value="1"/>
</dbReference>
<dbReference type="PANTHER" id="PTHR12710:SF0">
    <property type="entry name" value="NUCLEAR PROTEIN LOCALIZATION PROTEIN 4 HOMOLOG"/>
    <property type="match status" value="1"/>
</dbReference>
<feature type="region of interest" description="Disordered" evidence="9">
    <location>
        <begin position="618"/>
        <end position="679"/>
    </location>
</feature>
<dbReference type="InterPro" id="IPR016563">
    <property type="entry name" value="Npl4"/>
</dbReference>
<comment type="subcellular location">
    <subcellularLocation>
        <location evidence="2">Cytoplasm</location>
        <location evidence="2">Perinuclear region</location>
    </subcellularLocation>
    <subcellularLocation>
        <location evidence="1">Nucleus membrane</location>
        <topology evidence="1">Peripheral membrane protein</topology>
        <orientation evidence="1">Cytoplasmic side</orientation>
    </subcellularLocation>
</comment>
<evidence type="ECO:0000256" key="7">
    <source>
        <dbReference type="ARBA" id="ARBA00022833"/>
    </source>
</evidence>
<dbReference type="CDD" id="cd08061">
    <property type="entry name" value="MPN_NPL4"/>
    <property type="match status" value="1"/>
</dbReference>
<dbReference type="AlphaFoldDB" id="G4THW9"/>
<dbReference type="PANTHER" id="PTHR12710">
    <property type="entry name" value="NUCLEAR PROTEIN LOCALIZATION 4"/>
    <property type="match status" value="1"/>
</dbReference>
<dbReference type="OMA" id="KWSRTGR"/>
<dbReference type="InterPro" id="IPR029071">
    <property type="entry name" value="Ubiquitin-like_domsf"/>
</dbReference>
<organism evidence="11 12">
    <name type="scientific">Serendipita indica (strain DSM 11827)</name>
    <name type="common">Root endophyte fungus</name>
    <name type="synonym">Piriformospora indica</name>
    <dbReference type="NCBI Taxonomy" id="1109443"/>
    <lineage>
        <taxon>Eukaryota</taxon>
        <taxon>Fungi</taxon>
        <taxon>Dikarya</taxon>
        <taxon>Basidiomycota</taxon>
        <taxon>Agaricomycotina</taxon>
        <taxon>Agaricomycetes</taxon>
        <taxon>Sebacinales</taxon>
        <taxon>Serendipitaceae</taxon>
        <taxon>Serendipita</taxon>
    </lineage>
</organism>
<dbReference type="eggNOG" id="KOG2834">
    <property type="taxonomic scope" value="Eukaryota"/>
</dbReference>
<dbReference type="GO" id="GO:0006511">
    <property type="term" value="P:ubiquitin-dependent protein catabolic process"/>
    <property type="evidence" value="ECO:0007669"/>
    <property type="project" value="InterPro"/>
</dbReference>
<keyword evidence="12" id="KW-1185">Reference proteome</keyword>
<feature type="compositionally biased region" description="Low complexity" evidence="9">
    <location>
        <begin position="101"/>
        <end position="112"/>
    </location>
</feature>
<proteinExistence type="inferred from homology"/>
<evidence type="ECO:0000256" key="1">
    <source>
        <dbReference type="ARBA" id="ARBA00004335"/>
    </source>
</evidence>
<comment type="function">
    <text evidence="8">Involved in the import of nuclear-targeted proteins into the nucleus and the export of poly(A) RNA out of the nucleus. Has a role in the endoplasmic reticulum-associated degradation (ERAD) pathway.</text>
</comment>
<feature type="region of interest" description="Disordered" evidence="9">
    <location>
        <begin position="96"/>
        <end position="121"/>
    </location>
</feature>
<dbReference type="InterPro" id="IPR037518">
    <property type="entry name" value="MPN"/>
</dbReference>
<name>G4THW9_SERID</name>
<dbReference type="OrthoDB" id="10251089at2759"/>
<evidence type="ECO:0000259" key="10">
    <source>
        <dbReference type="PROSITE" id="PS50249"/>
    </source>
</evidence>
<dbReference type="InterPro" id="IPR007716">
    <property type="entry name" value="NPL4_Zn-bd_put"/>
</dbReference>
<dbReference type="GO" id="GO:0031965">
    <property type="term" value="C:nuclear membrane"/>
    <property type="evidence" value="ECO:0007669"/>
    <property type="project" value="UniProtKB-SubCell"/>
</dbReference>
<dbReference type="InterPro" id="IPR001876">
    <property type="entry name" value="Znf_RanBP2"/>
</dbReference>
<keyword evidence="6" id="KW-0863">Zinc-finger</keyword>
<dbReference type="GO" id="GO:0031625">
    <property type="term" value="F:ubiquitin protein ligase binding"/>
    <property type="evidence" value="ECO:0007669"/>
    <property type="project" value="TreeGrafter"/>
</dbReference>
<dbReference type="FunCoup" id="G4THW9">
    <property type="interactions" value="700"/>
</dbReference>
<comment type="similarity">
    <text evidence="3">Belongs to the NPL4 family.</text>
</comment>